<gene>
    <name evidence="1" type="ORF">CITCOLO1_LOCUS8415</name>
</gene>
<sequence>MKFGPISFCSRSYCDVEDDKKLCLRFSQLDVHVKKICYCQNQRSLRPVCSVFCTKSFFRNHRLNPIPELENFEENSKSGQQGLWMRMHWGPY</sequence>
<accession>A0ABP0YBQ6</accession>
<evidence type="ECO:0000313" key="2">
    <source>
        <dbReference type="Proteomes" id="UP001642487"/>
    </source>
</evidence>
<proteinExistence type="predicted"/>
<protein>
    <submittedName>
        <fullName evidence="1">Uncharacterized protein</fullName>
    </submittedName>
</protein>
<name>A0ABP0YBQ6_9ROSI</name>
<reference evidence="1 2" key="1">
    <citation type="submission" date="2024-03" db="EMBL/GenBank/DDBJ databases">
        <authorList>
            <person name="Gkanogiannis A."/>
            <person name="Becerra Lopez-Lavalle L."/>
        </authorList>
    </citation>
    <scope>NUCLEOTIDE SEQUENCE [LARGE SCALE GENOMIC DNA]</scope>
</reference>
<dbReference type="Proteomes" id="UP001642487">
    <property type="component" value="Chromosome 3"/>
</dbReference>
<keyword evidence="2" id="KW-1185">Reference proteome</keyword>
<evidence type="ECO:0000313" key="1">
    <source>
        <dbReference type="EMBL" id="CAK9316551.1"/>
    </source>
</evidence>
<dbReference type="EMBL" id="OZ021737">
    <property type="protein sequence ID" value="CAK9316551.1"/>
    <property type="molecule type" value="Genomic_DNA"/>
</dbReference>
<organism evidence="1 2">
    <name type="scientific">Citrullus colocynthis</name>
    <name type="common">colocynth</name>
    <dbReference type="NCBI Taxonomy" id="252529"/>
    <lineage>
        <taxon>Eukaryota</taxon>
        <taxon>Viridiplantae</taxon>
        <taxon>Streptophyta</taxon>
        <taxon>Embryophyta</taxon>
        <taxon>Tracheophyta</taxon>
        <taxon>Spermatophyta</taxon>
        <taxon>Magnoliopsida</taxon>
        <taxon>eudicotyledons</taxon>
        <taxon>Gunneridae</taxon>
        <taxon>Pentapetalae</taxon>
        <taxon>rosids</taxon>
        <taxon>fabids</taxon>
        <taxon>Cucurbitales</taxon>
        <taxon>Cucurbitaceae</taxon>
        <taxon>Benincaseae</taxon>
        <taxon>Citrullus</taxon>
    </lineage>
</organism>